<dbReference type="AlphaFoldDB" id="A0A9W2UNG0"/>
<reference evidence="3" key="1">
    <citation type="submission" date="2025-08" db="UniProtKB">
        <authorList>
            <consortium name="RefSeq"/>
        </authorList>
    </citation>
    <scope>IDENTIFICATION</scope>
    <source>
        <tissue evidence="3">Whole blood</tissue>
    </source>
</reference>
<sequence>MLTALTWSGAAGKATPAKVVTLAGSCAFKPRSQSGKPTPALEGREAPERPLFSALPLPRPRPRPLPRPFSPPRLFCPAASRPAVTLPPAALLERESDERATAMVPPAAQPWSPPEEPARAAASLPAARCLRASSPCPGPAAAAPPASARHAARRH</sequence>
<accession>A0A9W2UNG0</accession>
<proteinExistence type="predicted"/>
<dbReference type="RefSeq" id="XP_053747920.1">
    <property type="nucleotide sequence ID" value="XM_053891945.1"/>
</dbReference>
<evidence type="ECO:0000256" key="1">
    <source>
        <dbReference type="SAM" id="MobiDB-lite"/>
    </source>
</evidence>
<evidence type="ECO:0000313" key="3">
    <source>
        <dbReference type="RefSeq" id="XP_053747920.1"/>
    </source>
</evidence>
<name>A0A9W2UNG0_PANPR</name>
<feature type="compositionally biased region" description="Low complexity" evidence="1">
    <location>
        <begin position="119"/>
        <end position="149"/>
    </location>
</feature>
<keyword evidence="2" id="KW-1185">Reference proteome</keyword>
<organism evidence="2 3">
    <name type="scientific">Panthera pardus</name>
    <name type="common">Leopard</name>
    <name type="synonym">Felis pardus</name>
    <dbReference type="NCBI Taxonomy" id="9691"/>
    <lineage>
        <taxon>Eukaryota</taxon>
        <taxon>Metazoa</taxon>
        <taxon>Chordata</taxon>
        <taxon>Craniata</taxon>
        <taxon>Vertebrata</taxon>
        <taxon>Euteleostomi</taxon>
        <taxon>Mammalia</taxon>
        <taxon>Eutheria</taxon>
        <taxon>Laurasiatheria</taxon>
        <taxon>Carnivora</taxon>
        <taxon>Feliformia</taxon>
        <taxon>Felidae</taxon>
        <taxon>Pantherinae</taxon>
        <taxon>Panthera</taxon>
    </lineage>
</organism>
<dbReference type="GeneID" id="128773895"/>
<gene>
    <name evidence="3" type="primary">LOC128773895</name>
</gene>
<dbReference type="Proteomes" id="UP001165780">
    <property type="component" value="Unplaced"/>
</dbReference>
<evidence type="ECO:0000313" key="2">
    <source>
        <dbReference type="Proteomes" id="UP001165780"/>
    </source>
</evidence>
<feature type="region of interest" description="Disordered" evidence="1">
    <location>
        <begin position="27"/>
        <end position="70"/>
    </location>
</feature>
<feature type="compositionally biased region" description="Pro residues" evidence="1">
    <location>
        <begin position="57"/>
        <end position="70"/>
    </location>
</feature>
<protein>
    <submittedName>
        <fullName evidence="3">Uncharacterized protein LOC128773895</fullName>
    </submittedName>
</protein>
<feature type="region of interest" description="Disordered" evidence="1">
    <location>
        <begin position="95"/>
        <end position="155"/>
    </location>
</feature>